<proteinExistence type="predicted"/>
<dbReference type="AlphaFoldDB" id="A0A015ZCZ4"/>
<dbReference type="Proteomes" id="UP000022272">
    <property type="component" value="Unassembled WGS sequence"/>
</dbReference>
<protein>
    <submittedName>
        <fullName evidence="2">Putative lipoprotein</fullName>
    </submittedName>
</protein>
<feature type="non-terminal residue" evidence="2">
    <location>
        <position position="59"/>
    </location>
</feature>
<dbReference type="PROSITE" id="PS51257">
    <property type="entry name" value="PROKAR_LIPOPROTEIN"/>
    <property type="match status" value="1"/>
</dbReference>
<dbReference type="EMBL" id="JGDM01000120">
    <property type="protein sequence ID" value="EXZ42197.1"/>
    <property type="molecule type" value="Genomic_DNA"/>
</dbReference>
<organism evidence="2 3">
    <name type="scientific">Bacteroides fragilis str. 2-F-2 #4</name>
    <dbReference type="NCBI Taxonomy" id="1339280"/>
    <lineage>
        <taxon>Bacteria</taxon>
        <taxon>Pseudomonadati</taxon>
        <taxon>Bacteroidota</taxon>
        <taxon>Bacteroidia</taxon>
        <taxon>Bacteroidales</taxon>
        <taxon>Bacteroidaceae</taxon>
        <taxon>Bacteroides</taxon>
    </lineage>
</organism>
<evidence type="ECO:0000313" key="2">
    <source>
        <dbReference type="EMBL" id="EXZ42197.1"/>
    </source>
</evidence>
<name>A0A015ZCZ4_BACFG</name>
<accession>A0A015ZCZ4</accession>
<comment type="caution">
    <text evidence="2">The sequence shown here is derived from an EMBL/GenBank/DDBJ whole genome shotgun (WGS) entry which is preliminary data.</text>
</comment>
<evidence type="ECO:0000313" key="3">
    <source>
        <dbReference type="Proteomes" id="UP000022272"/>
    </source>
</evidence>
<keyword evidence="2" id="KW-0449">Lipoprotein</keyword>
<feature type="signal peptide" evidence="1">
    <location>
        <begin position="1"/>
        <end position="18"/>
    </location>
</feature>
<evidence type="ECO:0000256" key="1">
    <source>
        <dbReference type="SAM" id="SignalP"/>
    </source>
</evidence>
<sequence>MKKSLFIIALCTFAFSCAEDFSENQSAQDSTTPLLDSISLTENDAKQEFSEILSKAIYE</sequence>
<reference evidence="2 3" key="1">
    <citation type="submission" date="2014-02" db="EMBL/GenBank/DDBJ databases">
        <authorList>
            <person name="Sears C."/>
            <person name="Carroll K."/>
            <person name="Sack B.R."/>
            <person name="Qadri F."/>
            <person name="Myers L.L."/>
            <person name="Chung G.-T."/>
            <person name="Escheverria P."/>
            <person name="Fraser C.M."/>
            <person name="Sadzewicz L."/>
            <person name="Shefchek K.A."/>
            <person name="Tallon L."/>
            <person name="Das S.P."/>
            <person name="Daugherty S."/>
            <person name="Mongodin E.F."/>
        </authorList>
    </citation>
    <scope>NUCLEOTIDE SEQUENCE [LARGE SCALE GENOMIC DNA]</scope>
    <source>
        <strain evidence="2 3">2-F-2 #4</strain>
    </source>
</reference>
<gene>
    <name evidence="2" type="ORF">M076_4676</name>
</gene>
<feature type="chain" id="PRO_5001480298" evidence="1">
    <location>
        <begin position="19"/>
        <end position="59"/>
    </location>
</feature>
<keyword evidence="1" id="KW-0732">Signal</keyword>